<gene>
    <name evidence="3" type="ORF">EI983_07820</name>
</gene>
<proteinExistence type="predicted"/>
<dbReference type="EMBL" id="CP034348">
    <property type="protein sequence ID" value="QGX98191.1"/>
    <property type="molecule type" value="Genomic_DNA"/>
</dbReference>
<accession>A0A6I6IQN4</accession>
<dbReference type="Proteomes" id="UP000428330">
    <property type="component" value="Chromosome"/>
</dbReference>
<name>A0A6I6IQN4_9RHOB</name>
<sequence length="318" mass="34262">MLKAVIAVLVLACVWVWVLQRAARHEARAEAEFPPKGQIIEIDGHKVHALVMGEGPDLVLLHGSGGNIRDLTLSLAPELAGSYRVILLDRPGHGYTERINNTGATIRQQAALLSAAARRLGAEKPIVLGHSYGGAVALAWAVYEPEHIAALIPLAAPSNPWESALPTYYKLTAHALTAPLVNPALTAFVPDERVEQSVAGVFDPDPVPEGYLDHFGAGLTLRRDSLRANALQRRNLLGEIRQMVPLYDQVRVPTEIVHGDADLTVGLPIHSEKLVNQIPGAVLTRLPGIGHMPQHAAQDEVIDAIHRAAERAGLRPAE</sequence>
<feature type="domain" description="AB hydrolase-1" evidence="2">
    <location>
        <begin position="58"/>
        <end position="167"/>
    </location>
</feature>
<dbReference type="RefSeq" id="WP_157706823.1">
    <property type="nucleotide sequence ID" value="NZ_CP034348.1"/>
</dbReference>
<keyword evidence="1 3" id="KW-0378">Hydrolase</keyword>
<dbReference type="InterPro" id="IPR050266">
    <property type="entry name" value="AB_hydrolase_sf"/>
</dbReference>
<dbReference type="Gene3D" id="3.40.50.1820">
    <property type="entry name" value="alpha/beta hydrolase"/>
    <property type="match status" value="1"/>
</dbReference>
<dbReference type="PRINTS" id="PR00111">
    <property type="entry name" value="ABHYDROLASE"/>
</dbReference>
<evidence type="ECO:0000313" key="4">
    <source>
        <dbReference type="Proteomes" id="UP000428330"/>
    </source>
</evidence>
<dbReference type="InterPro" id="IPR029058">
    <property type="entry name" value="AB_hydrolase_fold"/>
</dbReference>
<dbReference type="AlphaFoldDB" id="A0A6I6IQN4"/>
<reference evidence="4" key="1">
    <citation type="submission" date="2018-12" db="EMBL/GenBank/DDBJ databases">
        <title>Complete genome sequence of Roseovarius sp. MME-070.</title>
        <authorList>
            <person name="Nam Y.-D."/>
            <person name="Kang J."/>
            <person name="Chung W.-H."/>
            <person name="Park Y.S."/>
        </authorList>
    </citation>
    <scope>NUCLEOTIDE SEQUENCE [LARGE SCALE GENOMIC DNA]</scope>
    <source>
        <strain evidence="4">MME-070</strain>
    </source>
</reference>
<dbReference type="InterPro" id="IPR000639">
    <property type="entry name" value="Epox_hydrolase-like"/>
</dbReference>
<dbReference type="GO" id="GO:0016020">
    <property type="term" value="C:membrane"/>
    <property type="evidence" value="ECO:0007669"/>
    <property type="project" value="TreeGrafter"/>
</dbReference>
<evidence type="ECO:0000313" key="3">
    <source>
        <dbReference type="EMBL" id="QGX98191.1"/>
    </source>
</evidence>
<organism evidence="3 4">
    <name type="scientific">Roseovarius faecimaris</name>
    <dbReference type="NCBI Taxonomy" id="2494550"/>
    <lineage>
        <taxon>Bacteria</taxon>
        <taxon>Pseudomonadati</taxon>
        <taxon>Pseudomonadota</taxon>
        <taxon>Alphaproteobacteria</taxon>
        <taxon>Rhodobacterales</taxon>
        <taxon>Roseobacteraceae</taxon>
        <taxon>Roseovarius</taxon>
    </lineage>
</organism>
<dbReference type="GO" id="GO:0016787">
    <property type="term" value="F:hydrolase activity"/>
    <property type="evidence" value="ECO:0007669"/>
    <property type="project" value="UniProtKB-KW"/>
</dbReference>
<dbReference type="PANTHER" id="PTHR43798:SF31">
    <property type="entry name" value="AB HYDROLASE SUPERFAMILY PROTEIN YCLE"/>
    <property type="match status" value="1"/>
</dbReference>
<dbReference type="KEGG" id="rom:EI983_07820"/>
<keyword evidence="4" id="KW-1185">Reference proteome</keyword>
<dbReference type="Pfam" id="PF00561">
    <property type="entry name" value="Abhydrolase_1"/>
    <property type="match status" value="1"/>
</dbReference>
<dbReference type="PRINTS" id="PR00412">
    <property type="entry name" value="EPOXHYDRLASE"/>
</dbReference>
<dbReference type="PANTHER" id="PTHR43798">
    <property type="entry name" value="MONOACYLGLYCEROL LIPASE"/>
    <property type="match status" value="1"/>
</dbReference>
<dbReference type="InterPro" id="IPR000073">
    <property type="entry name" value="AB_hydrolase_1"/>
</dbReference>
<dbReference type="OrthoDB" id="9815441at2"/>
<protein>
    <submittedName>
        <fullName evidence="3">Alpha/beta hydrolase</fullName>
    </submittedName>
</protein>
<evidence type="ECO:0000259" key="2">
    <source>
        <dbReference type="Pfam" id="PF00561"/>
    </source>
</evidence>
<evidence type="ECO:0000256" key="1">
    <source>
        <dbReference type="ARBA" id="ARBA00022801"/>
    </source>
</evidence>
<dbReference type="SUPFAM" id="SSF53474">
    <property type="entry name" value="alpha/beta-Hydrolases"/>
    <property type="match status" value="1"/>
</dbReference>